<comment type="similarity">
    <text evidence="3">Belongs to the glycosyl hydrolase 5 (cellulase A) family.</text>
</comment>
<accession>A0A7W2R558</accession>
<evidence type="ECO:0000256" key="3">
    <source>
        <dbReference type="RuleBase" id="RU361153"/>
    </source>
</evidence>
<evidence type="ECO:0000313" key="7">
    <source>
        <dbReference type="Proteomes" id="UP000541857"/>
    </source>
</evidence>
<keyword evidence="7" id="KW-1185">Reference proteome</keyword>
<dbReference type="InterPro" id="IPR001547">
    <property type="entry name" value="Glyco_hydro_5"/>
</dbReference>
<dbReference type="AlphaFoldDB" id="A0A7W2R558"/>
<dbReference type="Pfam" id="PF18564">
    <property type="entry name" value="Glyco_hydro_5_C"/>
    <property type="match status" value="1"/>
</dbReference>
<dbReference type="RefSeq" id="WP_182206680.1">
    <property type="nucleotide sequence ID" value="NZ_JACGLT010000018.1"/>
</dbReference>
<dbReference type="PANTHER" id="PTHR31308:SF3">
    <property type="entry name" value="ENDOGLYCOCERAMIDASE"/>
    <property type="match status" value="1"/>
</dbReference>
<reference evidence="6 7" key="1">
    <citation type="submission" date="2020-07" db="EMBL/GenBank/DDBJ databases">
        <title>Bacterium isolated from marine sediment.</title>
        <authorList>
            <person name="Shang D."/>
        </authorList>
    </citation>
    <scope>NUCLEOTIDE SEQUENCE [LARGE SCALE GENOMIC DNA]</scope>
    <source>
        <strain evidence="6 7">F6074</strain>
    </source>
</reference>
<evidence type="ECO:0000259" key="4">
    <source>
        <dbReference type="Pfam" id="PF00150"/>
    </source>
</evidence>
<proteinExistence type="inferred from homology"/>
<evidence type="ECO:0000256" key="1">
    <source>
        <dbReference type="ARBA" id="ARBA00022801"/>
    </source>
</evidence>
<dbReference type="SUPFAM" id="SSF51445">
    <property type="entry name" value="(Trans)glycosidases"/>
    <property type="match status" value="1"/>
</dbReference>
<sequence length="527" mass="59755">MIKFQKRIVLLLIAVVFLSCDNNKEKTDINASLPSTITVEGDRFVDDLGRQVILNGVNVGSKNKEEGYIFQSGPELYANLKKHGVNTIRFLIIWDGLEPEPGVYNEDYLKEIDQRIQWAADNNIFVVLDMHQDLFSVKYSDGAPEWATLDEGKPHTTGAIWSDAYLLSEAVQTAFDNFWRNKPAADGVGIQDRYIALWQHIAKRYANNKTVIGYDIMNEPFPGSSGVQSTMVLLGAYGQLHYKLTGEVLTEEQLGAMWSEEESRMEALNVISTKENYDFVISQLFDLVKEFESKHLQDMYQKVSHAIREVDNNHIIFLEHSYYGNTGVASSIERVSLADGSPDPLVAYAAHGYDLVVDTKAAALAANERVDYIFEQINKKGEQLKMPVWLGEWGAYYDNSETVIPTAVHSVGLIEEHLFGNAYWSYTNDLEDMEYFNQVLVRAYPAYTNGQLLNYRNDFDSNTFTMAWEEEGMNNNSPTVIYIPNISKLNKEEIKDFSIEKIKDSDAGYLIIPTSETSGKRTLNLTF</sequence>
<dbReference type="InterPro" id="IPR018087">
    <property type="entry name" value="Glyco_hydro_5_CS"/>
</dbReference>
<name>A0A7W2R558_9FLAO</name>
<evidence type="ECO:0000256" key="2">
    <source>
        <dbReference type="ARBA" id="ARBA00023295"/>
    </source>
</evidence>
<dbReference type="InterPro" id="IPR052066">
    <property type="entry name" value="Glycosphingolipid_Hydrolases"/>
</dbReference>
<dbReference type="Proteomes" id="UP000541857">
    <property type="component" value="Unassembled WGS sequence"/>
</dbReference>
<dbReference type="InterPro" id="IPR017853">
    <property type="entry name" value="GH"/>
</dbReference>
<evidence type="ECO:0000259" key="5">
    <source>
        <dbReference type="Pfam" id="PF18564"/>
    </source>
</evidence>
<organism evidence="6 7">
    <name type="scientific">Gelidibacter maritimus</name>
    <dbReference type="NCBI Taxonomy" id="2761487"/>
    <lineage>
        <taxon>Bacteria</taxon>
        <taxon>Pseudomonadati</taxon>
        <taxon>Bacteroidota</taxon>
        <taxon>Flavobacteriia</taxon>
        <taxon>Flavobacteriales</taxon>
        <taxon>Flavobacteriaceae</taxon>
        <taxon>Gelidibacter</taxon>
    </lineage>
</organism>
<keyword evidence="1 3" id="KW-0378">Hydrolase</keyword>
<gene>
    <name evidence="6" type="ORF">H3Z82_16900</name>
</gene>
<dbReference type="InterPro" id="IPR041036">
    <property type="entry name" value="GH5_C"/>
</dbReference>
<evidence type="ECO:0000313" key="6">
    <source>
        <dbReference type="EMBL" id="MBA6154408.1"/>
    </source>
</evidence>
<dbReference type="PANTHER" id="PTHR31308">
    <property type="match status" value="1"/>
</dbReference>
<feature type="domain" description="Glycoside hydrolase family 5" evidence="4">
    <location>
        <begin position="72"/>
        <end position="428"/>
    </location>
</feature>
<dbReference type="Gene3D" id="3.20.20.80">
    <property type="entry name" value="Glycosidases"/>
    <property type="match status" value="1"/>
</dbReference>
<dbReference type="Pfam" id="PF00150">
    <property type="entry name" value="Cellulase"/>
    <property type="match status" value="1"/>
</dbReference>
<comment type="caution">
    <text evidence="6">The sequence shown here is derived from an EMBL/GenBank/DDBJ whole genome shotgun (WGS) entry which is preliminary data.</text>
</comment>
<dbReference type="EMBL" id="JACGLT010000018">
    <property type="protein sequence ID" value="MBA6154408.1"/>
    <property type="molecule type" value="Genomic_DNA"/>
</dbReference>
<dbReference type="PROSITE" id="PS00659">
    <property type="entry name" value="GLYCOSYL_HYDROL_F5"/>
    <property type="match status" value="1"/>
</dbReference>
<dbReference type="GO" id="GO:0000272">
    <property type="term" value="P:polysaccharide catabolic process"/>
    <property type="evidence" value="ECO:0007669"/>
    <property type="project" value="InterPro"/>
</dbReference>
<protein>
    <submittedName>
        <fullName evidence="6">Cellulase family glycosylhydrolase</fullName>
    </submittedName>
</protein>
<dbReference type="GO" id="GO:0004553">
    <property type="term" value="F:hydrolase activity, hydrolyzing O-glycosyl compounds"/>
    <property type="evidence" value="ECO:0007669"/>
    <property type="project" value="InterPro"/>
</dbReference>
<feature type="domain" description="Glycoside hydrolase family 5 C-terminal" evidence="5">
    <location>
        <begin position="442"/>
        <end position="493"/>
    </location>
</feature>
<keyword evidence="2 3" id="KW-0326">Glycosidase</keyword>
<dbReference type="PROSITE" id="PS51257">
    <property type="entry name" value="PROKAR_LIPOPROTEIN"/>
    <property type="match status" value="1"/>
</dbReference>